<keyword evidence="6" id="KW-0496">Mitochondrion</keyword>
<comment type="subcellular location">
    <subcellularLocation>
        <location evidence="1">Mitochondrion inner membrane</location>
        <topology evidence="1">Peripheral membrane protein</topology>
        <orientation evidence="1">Matrix side</orientation>
    </subcellularLocation>
</comment>
<dbReference type="PANTHER" id="PTHR13094">
    <property type="entry name" value="NADH-UBIQUINONE OXIDOREDUCTASE PDSW SUBUNIT"/>
    <property type="match status" value="1"/>
</dbReference>
<evidence type="ECO:0000256" key="3">
    <source>
        <dbReference type="ARBA" id="ARBA00022660"/>
    </source>
</evidence>
<gene>
    <name evidence="9" type="ORF">CYMTET_38400</name>
</gene>
<evidence type="ECO:0000313" key="10">
    <source>
        <dbReference type="Proteomes" id="UP001190700"/>
    </source>
</evidence>
<name>A0AAE0CC36_9CHLO</name>
<dbReference type="EMBL" id="LGRX02025482">
    <property type="protein sequence ID" value="KAK3252298.1"/>
    <property type="molecule type" value="Genomic_DNA"/>
</dbReference>
<accession>A0AAE0CC36</accession>
<keyword evidence="7" id="KW-0472">Membrane</keyword>
<evidence type="ECO:0000256" key="6">
    <source>
        <dbReference type="ARBA" id="ARBA00023128"/>
    </source>
</evidence>
<keyword evidence="3" id="KW-0679">Respiratory chain</keyword>
<dbReference type="InterPro" id="IPR039993">
    <property type="entry name" value="NDUFB10"/>
</dbReference>
<comment type="caution">
    <text evidence="9">The sequence shown here is derived from an EMBL/GenBank/DDBJ whole genome shotgun (WGS) entry which is preliminary data.</text>
</comment>
<keyword evidence="10" id="KW-1185">Reference proteome</keyword>
<dbReference type="PANTHER" id="PTHR13094:SF1">
    <property type="entry name" value="NADH DEHYDROGENASE [UBIQUINONE] 1 BETA SUBCOMPLEX SUBUNIT 10"/>
    <property type="match status" value="1"/>
</dbReference>
<keyword evidence="5" id="KW-0249">Electron transport</keyword>
<organism evidence="9 10">
    <name type="scientific">Cymbomonas tetramitiformis</name>
    <dbReference type="NCBI Taxonomy" id="36881"/>
    <lineage>
        <taxon>Eukaryota</taxon>
        <taxon>Viridiplantae</taxon>
        <taxon>Chlorophyta</taxon>
        <taxon>Pyramimonadophyceae</taxon>
        <taxon>Pyramimonadales</taxon>
        <taxon>Pyramimonadaceae</taxon>
        <taxon>Cymbomonas</taxon>
    </lineage>
</organism>
<dbReference type="GO" id="GO:0005743">
    <property type="term" value="C:mitochondrial inner membrane"/>
    <property type="evidence" value="ECO:0007669"/>
    <property type="project" value="UniProtKB-SubCell"/>
</dbReference>
<evidence type="ECO:0000256" key="4">
    <source>
        <dbReference type="ARBA" id="ARBA00022792"/>
    </source>
</evidence>
<evidence type="ECO:0000256" key="1">
    <source>
        <dbReference type="ARBA" id="ARBA00004443"/>
    </source>
</evidence>
<evidence type="ECO:0000256" key="2">
    <source>
        <dbReference type="ARBA" id="ARBA00022448"/>
    </source>
</evidence>
<keyword evidence="2" id="KW-0813">Transport</keyword>
<protein>
    <submittedName>
        <fullName evidence="9">Uncharacterized protein</fullName>
    </submittedName>
</protein>
<feature type="region of interest" description="Disordered" evidence="8">
    <location>
        <begin position="1"/>
        <end position="26"/>
    </location>
</feature>
<evidence type="ECO:0000313" key="9">
    <source>
        <dbReference type="EMBL" id="KAK3252298.1"/>
    </source>
</evidence>
<keyword evidence="4" id="KW-0999">Mitochondrion inner membrane</keyword>
<proteinExistence type="predicted"/>
<evidence type="ECO:0000256" key="5">
    <source>
        <dbReference type="ARBA" id="ARBA00022982"/>
    </source>
</evidence>
<evidence type="ECO:0000256" key="7">
    <source>
        <dbReference type="ARBA" id="ARBA00023136"/>
    </source>
</evidence>
<dbReference type="AlphaFoldDB" id="A0AAE0CC36"/>
<sequence length="93" mass="10630">MPLGPKYEGQNFSSEPSSRFDSENPYGDAIGFYEQREHVVREKAVHVAQAQKLREQVSDCYRKEGVNHLQNCRELVAKYMDSIKGVGVQKINI</sequence>
<evidence type="ECO:0000256" key="8">
    <source>
        <dbReference type="SAM" id="MobiDB-lite"/>
    </source>
</evidence>
<dbReference type="Proteomes" id="UP001190700">
    <property type="component" value="Unassembled WGS sequence"/>
</dbReference>
<reference evidence="9 10" key="1">
    <citation type="journal article" date="2015" name="Genome Biol. Evol.">
        <title>Comparative Genomics of a Bacterivorous Green Alga Reveals Evolutionary Causalities and Consequences of Phago-Mixotrophic Mode of Nutrition.</title>
        <authorList>
            <person name="Burns J.A."/>
            <person name="Paasch A."/>
            <person name="Narechania A."/>
            <person name="Kim E."/>
        </authorList>
    </citation>
    <scope>NUCLEOTIDE SEQUENCE [LARGE SCALE GENOMIC DNA]</scope>
    <source>
        <strain evidence="9 10">PLY_AMNH</strain>
    </source>
</reference>
<feature type="compositionally biased region" description="Polar residues" evidence="8">
    <location>
        <begin position="10"/>
        <end position="19"/>
    </location>
</feature>